<accession>X1ND48</accession>
<organism evidence="1">
    <name type="scientific">marine sediment metagenome</name>
    <dbReference type="NCBI Taxonomy" id="412755"/>
    <lineage>
        <taxon>unclassified sequences</taxon>
        <taxon>metagenomes</taxon>
        <taxon>ecological metagenomes</taxon>
    </lineage>
</organism>
<protein>
    <submittedName>
        <fullName evidence="1">Uncharacterized protein</fullName>
    </submittedName>
</protein>
<name>X1ND48_9ZZZZ</name>
<dbReference type="EMBL" id="BARV01017857">
    <property type="protein sequence ID" value="GAI28116.1"/>
    <property type="molecule type" value="Genomic_DNA"/>
</dbReference>
<sequence length="111" mass="12608">MSVEFSVPKKERLVALENMASKLLGSIALAAEFEITKKSPSSFILRIKNNDIYHIKPFGKVLIYNIFGKKVGEAEIPQRTILPGKIRRFPVEFSPSIPNYLKWLPESIADF</sequence>
<dbReference type="AlphaFoldDB" id="X1ND48"/>
<evidence type="ECO:0000313" key="1">
    <source>
        <dbReference type="EMBL" id="GAI28116.1"/>
    </source>
</evidence>
<gene>
    <name evidence="1" type="ORF">S06H3_30338</name>
</gene>
<reference evidence="1" key="1">
    <citation type="journal article" date="2014" name="Front. Microbiol.">
        <title>High frequency of phylogenetically diverse reductive dehalogenase-homologous genes in deep subseafloor sedimentary metagenomes.</title>
        <authorList>
            <person name="Kawai M."/>
            <person name="Futagami T."/>
            <person name="Toyoda A."/>
            <person name="Takaki Y."/>
            <person name="Nishi S."/>
            <person name="Hori S."/>
            <person name="Arai W."/>
            <person name="Tsubouchi T."/>
            <person name="Morono Y."/>
            <person name="Uchiyama I."/>
            <person name="Ito T."/>
            <person name="Fujiyama A."/>
            <person name="Inagaki F."/>
            <person name="Takami H."/>
        </authorList>
    </citation>
    <scope>NUCLEOTIDE SEQUENCE</scope>
    <source>
        <strain evidence="1">Expedition CK06-06</strain>
    </source>
</reference>
<proteinExistence type="predicted"/>
<comment type="caution">
    <text evidence="1">The sequence shown here is derived from an EMBL/GenBank/DDBJ whole genome shotgun (WGS) entry which is preliminary data.</text>
</comment>